<organism evidence="2 3">
    <name type="scientific">Symbiodinium microadriaticum</name>
    <name type="common">Dinoflagellate</name>
    <name type="synonym">Zooxanthella microadriatica</name>
    <dbReference type="NCBI Taxonomy" id="2951"/>
    <lineage>
        <taxon>Eukaryota</taxon>
        <taxon>Sar</taxon>
        <taxon>Alveolata</taxon>
        <taxon>Dinophyceae</taxon>
        <taxon>Suessiales</taxon>
        <taxon>Symbiodiniaceae</taxon>
        <taxon>Symbiodinium</taxon>
    </lineage>
</organism>
<dbReference type="AlphaFoldDB" id="A0A1Q9BT86"/>
<keyword evidence="3" id="KW-1185">Reference proteome</keyword>
<feature type="compositionally biased region" description="Basic and acidic residues" evidence="1">
    <location>
        <begin position="34"/>
        <end position="59"/>
    </location>
</feature>
<feature type="compositionally biased region" description="Acidic residues" evidence="1">
    <location>
        <begin position="60"/>
        <end position="81"/>
    </location>
</feature>
<sequence>MELPGRVLRCHWWIAVLGGRDLLGPAEKNRVRKRGEDRTREKGRGDETKEEDERRRSREEDEEEEDEEEMWHEVEEEEEAE</sequence>
<accession>A0A1Q9BT86</accession>
<evidence type="ECO:0000313" key="3">
    <source>
        <dbReference type="Proteomes" id="UP000186817"/>
    </source>
</evidence>
<comment type="caution">
    <text evidence="2">The sequence shown here is derived from an EMBL/GenBank/DDBJ whole genome shotgun (WGS) entry which is preliminary data.</text>
</comment>
<proteinExistence type="predicted"/>
<reference evidence="2 3" key="1">
    <citation type="submission" date="2016-02" db="EMBL/GenBank/DDBJ databases">
        <title>Genome analysis of coral dinoflagellate symbionts highlights evolutionary adaptations to a symbiotic lifestyle.</title>
        <authorList>
            <person name="Aranda M."/>
            <person name="Li Y."/>
            <person name="Liew Y.J."/>
            <person name="Baumgarten S."/>
            <person name="Simakov O."/>
            <person name="Wilson M."/>
            <person name="Piel J."/>
            <person name="Ashoor H."/>
            <person name="Bougouffa S."/>
            <person name="Bajic V.B."/>
            <person name="Ryu T."/>
            <person name="Ravasi T."/>
            <person name="Bayer T."/>
            <person name="Micklem G."/>
            <person name="Kim H."/>
            <person name="Bhak J."/>
            <person name="Lajeunesse T.C."/>
            <person name="Voolstra C.R."/>
        </authorList>
    </citation>
    <scope>NUCLEOTIDE SEQUENCE [LARGE SCALE GENOMIC DNA]</scope>
    <source>
        <strain evidence="2 3">CCMP2467</strain>
    </source>
</reference>
<feature type="non-terminal residue" evidence="2">
    <location>
        <position position="81"/>
    </location>
</feature>
<evidence type="ECO:0000256" key="1">
    <source>
        <dbReference type="SAM" id="MobiDB-lite"/>
    </source>
</evidence>
<dbReference type="Proteomes" id="UP000186817">
    <property type="component" value="Unassembled WGS sequence"/>
</dbReference>
<protein>
    <submittedName>
        <fullName evidence="2">Uncharacterized protein</fullName>
    </submittedName>
</protein>
<dbReference type="EMBL" id="LSRX01004576">
    <property type="protein sequence ID" value="OLP73898.1"/>
    <property type="molecule type" value="Genomic_DNA"/>
</dbReference>
<evidence type="ECO:0000313" key="2">
    <source>
        <dbReference type="EMBL" id="OLP73898.1"/>
    </source>
</evidence>
<gene>
    <name evidence="2" type="ORF">AK812_SmicGene46717</name>
</gene>
<feature type="region of interest" description="Disordered" evidence="1">
    <location>
        <begin position="24"/>
        <end position="81"/>
    </location>
</feature>
<name>A0A1Q9BT86_SYMMI</name>